<proteinExistence type="predicted"/>
<accession>A0A427ADB7</accession>
<evidence type="ECO:0000256" key="1">
    <source>
        <dbReference type="SAM" id="MobiDB-lite"/>
    </source>
</evidence>
<dbReference type="PANTHER" id="PTHR31099">
    <property type="entry name" value="OS06G0165300 PROTEIN"/>
    <property type="match status" value="1"/>
</dbReference>
<comment type="caution">
    <text evidence="3">The sequence shown here is derived from an EMBL/GenBank/DDBJ whole genome shotgun (WGS) entry which is preliminary data.</text>
</comment>
<feature type="compositionally biased region" description="Basic residues" evidence="1">
    <location>
        <begin position="390"/>
        <end position="403"/>
    </location>
</feature>
<organism evidence="3 4">
    <name type="scientific">Ensete ventricosum</name>
    <name type="common">Abyssinian banana</name>
    <name type="synonym">Musa ensete</name>
    <dbReference type="NCBI Taxonomy" id="4639"/>
    <lineage>
        <taxon>Eukaryota</taxon>
        <taxon>Viridiplantae</taxon>
        <taxon>Streptophyta</taxon>
        <taxon>Embryophyta</taxon>
        <taxon>Tracheophyta</taxon>
        <taxon>Spermatophyta</taxon>
        <taxon>Magnoliopsida</taxon>
        <taxon>Liliopsida</taxon>
        <taxon>Zingiberales</taxon>
        <taxon>Musaceae</taxon>
        <taxon>Ensete</taxon>
    </lineage>
</organism>
<protein>
    <recommendedName>
        <fullName evidence="2">Transposase (putative) gypsy type domain-containing protein</fullName>
    </recommendedName>
</protein>
<feature type="region of interest" description="Disordered" evidence="1">
    <location>
        <begin position="340"/>
        <end position="445"/>
    </location>
</feature>
<sequence length="509" mass="56239">MLRRGAGAFIVSVTDHSYLRSSMPLWLTILSYFSTPSVVLAVRCTFCLLQLWLVDLILAKSTVQPLAPPYLCQVGHAGDLELDKGVGMWQLGEPEASSLGASSGSPSPIDARVLRDLDVIKAGHDLDTTVTEGSLAAIKERYNIPAKYGLHVLRSGQRPYSSDASGVCISVDALEAGLRFLLHPIIEEYIRWWRISLSQVAPNSWRYLVVFLGECRGAEIIPTRDLFMACFRLCKSRGGYYLTACVSFRVSGAPSNNKGWMSRYLFVSGPNWGFRLDWPAHPIGNVPLYLSEEESVLVGRLKGILSSYCAIKEMTELWLVEAGLSLASRDQMDLGDLRGMPKVSGGKTPSVRAVVPAREVGVSPAGEAPKTSSKRLTDTPNEQTDDPDHRHKKVKILSRRHKSCHGEGGSQSHFKGKEPAASVEVPETLVESAEEDASPVHHHPRSMKDLFKTKVQKDDAGYYALYLSDLAHQDPDKEMQARWGKLKNSTKVWNDPSVAEEFERGLLHP</sequence>
<evidence type="ECO:0000313" key="4">
    <source>
        <dbReference type="Proteomes" id="UP000287651"/>
    </source>
</evidence>
<feature type="domain" description="Transposase (putative) gypsy type" evidence="2">
    <location>
        <begin position="167"/>
        <end position="234"/>
    </location>
</feature>
<dbReference type="Proteomes" id="UP000287651">
    <property type="component" value="Unassembled WGS sequence"/>
</dbReference>
<evidence type="ECO:0000259" key="2">
    <source>
        <dbReference type="Pfam" id="PF04195"/>
    </source>
</evidence>
<dbReference type="PANTHER" id="PTHR31099:SF28">
    <property type="entry name" value="F5J5.12"/>
    <property type="match status" value="1"/>
</dbReference>
<evidence type="ECO:0000313" key="3">
    <source>
        <dbReference type="EMBL" id="RRT74192.1"/>
    </source>
</evidence>
<reference evidence="3 4" key="1">
    <citation type="journal article" date="2014" name="Agronomy (Basel)">
        <title>A Draft Genome Sequence for Ensete ventricosum, the Drought-Tolerant Tree Against Hunger.</title>
        <authorList>
            <person name="Harrison J."/>
            <person name="Moore K.A."/>
            <person name="Paszkiewicz K."/>
            <person name="Jones T."/>
            <person name="Grant M."/>
            <person name="Ambacheew D."/>
            <person name="Muzemil S."/>
            <person name="Studholme D.J."/>
        </authorList>
    </citation>
    <scope>NUCLEOTIDE SEQUENCE [LARGE SCALE GENOMIC DNA]</scope>
</reference>
<gene>
    <name evidence="3" type="ORF">B296_00013643</name>
</gene>
<dbReference type="AlphaFoldDB" id="A0A427ADB7"/>
<dbReference type="InterPro" id="IPR007321">
    <property type="entry name" value="Transposase_28"/>
</dbReference>
<name>A0A427ADB7_ENSVE</name>
<dbReference type="Pfam" id="PF04195">
    <property type="entry name" value="Transposase_28"/>
    <property type="match status" value="1"/>
</dbReference>
<dbReference type="EMBL" id="AMZH03002853">
    <property type="protein sequence ID" value="RRT74192.1"/>
    <property type="molecule type" value="Genomic_DNA"/>
</dbReference>